<reference evidence="2 3" key="1">
    <citation type="submission" date="2022-05" db="EMBL/GenBank/DDBJ databases">
        <authorList>
            <consortium name="Genoscope - CEA"/>
            <person name="William W."/>
        </authorList>
    </citation>
    <scope>NUCLEOTIDE SEQUENCE [LARGE SCALE GENOMIC DNA]</scope>
</reference>
<name>A0ABN8PCY0_9CNID</name>
<dbReference type="EMBL" id="CALNXK010000062">
    <property type="protein sequence ID" value="CAH3139262.1"/>
    <property type="molecule type" value="Genomic_DNA"/>
</dbReference>
<proteinExistence type="predicted"/>
<accession>A0ABN8PCY0</accession>
<sequence>SKGKRGINGPQGPPGPPGPAGDQGPKGVGFSLTSRGDYNMLGKQIKGMAEGTSFTNAVRKSQLDTKLSLSGGIMTGNLDMNSKRIYNVAQPNGDNQPATKIWSENKFLDKSSGVMAGPLNMSNNKITNLAKPTDDKDGVNKKYIDDNYLKLSGGTMTGHIILNNAVLTSQYQAISRSTGNAFFQYLEKSHVKPSHYNNEFKYLMTNRLAWADLEPNNIDSFDITKIDNLMPQDGNYHQYNHKVLYTTIIRDKQRGYSYGMGINCYQLNKDKDYTLCIEILNSDYQLWHKSVATINKTTSKGVSVAGFTVRKFSHQYTNSGGNTAYKYYIKIMVNFQKTVSGTYSSLNLYVDIPQTGIDLNTYPNIAVDKTKNNSAATVKMVKDLETKLSPHTTNNVYREIFEEFYDLSDGGIYKIQTRPSGVVFIGLLPNIYFANMFIANIEEGGLRLQNKPISLRLFGKKSFTLCVVMQLWLNRNMYIKTFMTDGGDEMPHLIYDKTTKKLKLQTNGLTGSTNETSITLLNSFNGKRVMFWLTKKETGGDFTVKASISNYSGTLTISSELASQSNYTFRISSEDTKIYRIMYSPNFYDFDSHEFHTII</sequence>
<dbReference type="Gene3D" id="1.20.5.320">
    <property type="entry name" value="6-Phosphogluconate Dehydrogenase, domain 3"/>
    <property type="match status" value="1"/>
</dbReference>
<feature type="region of interest" description="Disordered" evidence="1">
    <location>
        <begin position="1"/>
        <end position="34"/>
    </location>
</feature>
<comment type="caution">
    <text evidence="2">The sequence shown here is derived from an EMBL/GenBank/DDBJ whole genome shotgun (WGS) entry which is preliminary data.</text>
</comment>
<keyword evidence="3" id="KW-1185">Reference proteome</keyword>
<dbReference type="Proteomes" id="UP001159405">
    <property type="component" value="Unassembled WGS sequence"/>
</dbReference>
<gene>
    <name evidence="2" type="ORF">PLOB_00040557</name>
</gene>
<evidence type="ECO:0000313" key="3">
    <source>
        <dbReference type="Proteomes" id="UP001159405"/>
    </source>
</evidence>
<evidence type="ECO:0008006" key="4">
    <source>
        <dbReference type="Google" id="ProtNLM"/>
    </source>
</evidence>
<feature type="non-terminal residue" evidence="2">
    <location>
        <position position="1"/>
    </location>
</feature>
<organism evidence="2 3">
    <name type="scientific">Porites lobata</name>
    <dbReference type="NCBI Taxonomy" id="104759"/>
    <lineage>
        <taxon>Eukaryota</taxon>
        <taxon>Metazoa</taxon>
        <taxon>Cnidaria</taxon>
        <taxon>Anthozoa</taxon>
        <taxon>Hexacorallia</taxon>
        <taxon>Scleractinia</taxon>
        <taxon>Fungiina</taxon>
        <taxon>Poritidae</taxon>
        <taxon>Porites</taxon>
    </lineage>
</organism>
<feature type="non-terminal residue" evidence="2">
    <location>
        <position position="599"/>
    </location>
</feature>
<protein>
    <recommendedName>
        <fullName evidence="4">Collagen-like protein</fullName>
    </recommendedName>
</protein>
<evidence type="ECO:0000313" key="2">
    <source>
        <dbReference type="EMBL" id="CAH3139262.1"/>
    </source>
</evidence>
<evidence type="ECO:0000256" key="1">
    <source>
        <dbReference type="SAM" id="MobiDB-lite"/>
    </source>
</evidence>